<dbReference type="NCBIfam" id="NF008653">
    <property type="entry name" value="PRK11650.1"/>
    <property type="match status" value="1"/>
</dbReference>
<protein>
    <submittedName>
        <fullName evidence="5">ABC transporter ATP-binding protein</fullName>
    </submittedName>
</protein>
<dbReference type="PANTHER" id="PTHR43875:SF1">
    <property type="entry name" value="OSMOPROTECTIVE COMPOUNDS UPTAKE ATP-BINDING PROTEIN GGTA"/>
    <property type="match status" value="1"/>
</dbReference>
<keyword evidence="1" id="KW-0813">Transport</keyword>
<dbReference type="PROSITE" id="PS00211">
    <property type="entry name" value="ABC_TRANSPORTER_1"/>
    <property type="match status" value="1"/>
</dbReference>
<dbReference type="SMART" id="SM00382">
    <property type="entry name" value="AAA"/>
    <property type="match status" value="1"/>
</dbReference>
<dbReference type="Proteomes" id="UP001157353">
    <property type="component" value="Unassembled WGS sequence"/>
</dbReference>
<dbReference type="RefSeq" id="WP_284204869.1">
    <property type="nucleotide sequence ID" value="NZ_BSPQ01000015.1"/>
</dbReference>
<feature type="domain" description="ABC transporter" evidence="4">
    <location>
        <begin position="4"/>
        <end position="234"/>
    </location>
</feature>
<comment type="caution">
    <text evidence="5">The sequence shown here is derived from an EMBL/GenBank/DDBJ whole genome shotgun (WGS) entry which is preliminary data.</text>
</comment>
<dbReference type="PANTHER" id="PTHR43875">
    <property type="entry name" value="MALTODEXTRIN IMPORT ATP-BINDING PROTEIN MSMX"/>
    <property type="match status" value="1"/>
</dbReference>
<dbReference type="SUPFAM" id="SSF52540">
    <property type="entry name" value="P-loop containing nucleoside triphosphate hydrolases"/>
    <property type="match status" value="1"/>
</dbReference>
<dbReference type="InterPro" id="IPR015855">
    <property type="entry name" value="ABC_transpr_MalK-like"/>
</dbReference>
<dbReference type="InterPro" id="IPR008995">
    <property type="entry name" value="Mo/tungstate-bd_C_term_dom"/>
</dbReference>
<dbReference type="Pfam" id="PF00005">
    <property type="entry name" value="ABC_tran"/>
    <property type="match status" value="1"/>
</dbReference>
<evidence type="ECO:0000313" key="5">
    <source>
        <dbReference type="EMBL" id="GLS91756.1"/>
    </source>
</evidence>
<evidence type="ECO:0000313" key="6">
    <source>
        <dbReference type="Proteomes" id="UP001157353"/>
    </source>
</evidence>
<dbReference type="CDD" id="cd03301">
    <property type="entry name" value="ABC_MalK_N"/>
    <property type="match status" value="1"/>
</dbReference>
<dbReference type="GO" id="GO:0005524">
    <property type="term" value="F:ATP binding"/>
    <property type="evidence" value="ECO:0007669"/>
    <property type="project" value="UniProtKB-KW"/>
</dbReference>
<dbReference type="Gene3D" id="2.40.50.100">
    <property type="match status" value="1"/>
</dbReference>
<sequence length="349" mass="39060">MASVQFSNLAKSYGDTPIVKEINLDIDHGEFIVLLGPSGCGKSTTLRMLAGLESISGGDIYIGEELVNDLHPIERNIAMVFQSYALYPHMTVEQNIGFSLENLKVEKAERIKLVTNVAEMLELTPLLDRKPKDLSGGQRQRVAMGRAMVRSPEVFLFDEPLSNLDAKLRGQMRKEIKAMHKKVQTTVIYVTHDQVEAMTLADRIVILNEGKIEQIGTPKQIFDQPKNTFVAKFIGAPAMNIFNLSNPKIQHDFGVSMGEHNPVLLGIRPQYLYLNENEVKGVEKAAFVDVEVISSELLGASRHIKCKYQDQTLVVETASHDATVKGIVRLYFNNTQIHLFDENNNTITH</sequence>
<keyword evidence="6" id="KW-1185">Reference proteome</keyword>
<dbReference type="InterPro" id="IPR003593">
    <property type="entry name" value="AAA+_ATPase"/>
</dbReference>
<accession>A0ABQ6E422</accession>
<gene>
    <name evidence="5" type="ORF">GCM10007916_28260</name>
</gene>
<dbReference type="EMBL" id="BSPQ01000015">
    <property type="protein sequence ID" value="GLS91756.1"/>
    <property type="molecule type" value="Genomic_DNA"/>
</dbReference>
<evidence type="ECO:0000259" key="4">
    <source>
        <dbReference type="PROSITE" id="PS50893"/>
    </source>
</evidence>
<dbReference type="Gene3D" id="3.40.50.300">
    <property type="entry name" value="P-loop containing nucleotide triphosphate hydrolases"/>
    <property type="match status" value="1"/>
</dbReference>
<dbReference type="InterPro" id="IPR012340">
    <property type="entry name" value="NA-bd_OB-fold"/>
</dbReference>
<dbReference type="InterPro" id="IPR003439">
    <property type="entry name" value="ABC_transporter-like_ATP-bd"/>
</dbReference>
<dbReference type="PROSITE" id="PS50893">
    <property type="entry name" value="ABC_TRANSPORTER_2"/>
    <property type="match status" value="1"/>
</dbReference>
<evidence type="ECO:0000256" key="1">
    <source>
        <dbReference type="ARBA" id="ARBA00022448"/>
    </source>
</evidence>
<keyword evidence="2" id="KW-0547">Nucleotide-binding</keyword>
<dbReference type="InterPro" id="IPR047641">
    <property type="entry name" value="ABC_transpr_MalK/UgpC-like"/>
</dbReference>
<name>A0ABQ6E422_9GAMM</name>
<dbReference type="InterPro" id="IPR017871">
    <property type="entry name" value="ABC_transporter-like_CS"/>
</dbReference>
<evidence type="ECO:0000256" key="3">
    <source>
        <dbReference type="ARBA" id="ARBA00022840"/>
    </source>
</evidence>
<dbReference type="SUPFAM" id="SSF50331">
    <property type="entry name" value="MOP-like"/>
    <property type="match status" value="1"/>
</dbReference>
<dbReference type="Gene3D" id="2.40.50.140">
    <property type="entry name" value="Nucleic acid-binding proteins"/>
    <property type="match status" value="1"/>
</dbReference>
<dbReference type="InterPro" id="IPR027417">
    <property type="entry name" value="P-loop_NTPase"/>
</dbReference>
<keyword evidence="3 5" id="KW-0067">ATP-binding</keyword>
<evidence type="ECO:0000256" key="2">
    <source>
        <dbReference type="ARBA" id="ARBA00022741"/>
    </source>
</evidence>
<reference evidence="6" key="1">
    <citation type="journal article" date="2019" name="Int. J. Syst. Evol. Microbiol.">
        <title>The Global Catalogue of Microorganisms (GCM) 10K type strain sequencing project: providing services to taxonomists for standard genome sequencing and annotation.</title>
        <authorList>
            <consortium name="The Broad Institute Genomics Platform"/>
            <consortium name="The Broad Institute Genome Sequencing Center for Infectious Disease"/>
            <person name="Wu L."/>
            <person name="Ma J."/>
        </authorList>
    </citation>
    <scope>NUCLEOTIDE SEQUENCE [LARGE SCALE GENOMIC DNA]</scope>
    <source>
        <strain evidence="6">NBRC 103166</strain>
    </source>
</reference>
<organism evidence="5 6">
    <name type="scientific">Psychromonas marina</name>
    <dbReference type="NCBI Taxonomy" id="88364"/>
    <lineage>
        <taxon>Bacteria</taxon>
        <taxon>Pseudomonadati</taxon>
        <taxon>Pseudomonadota</taxon>
        <taxon>Gammaproteobacteria</taxon>
        <taxon>Alteromonadales</taxon>
        <taxon>Psychromonadaceae</taxon>
        <taxon>Psychromonas</taxon>
    </lineage>
</organism>
<proteinExistence type="predicted"/>